<dbReference type="SUPFAM" id="SSF52972">
    <property type="entry name" value="ITPase-like"/>
    <property type="match status" value="1"/>
</dbReference>
<evidence type="ECO:0000256" key="4">
    <source>
        <dbReference type="ARBA" id="ARBA00022741"/>
    </source>
</evidence>
<dbReference type="NCBIfam" id="TIGR00042">
    <property type="entry name" value="RdgB/HAM1 family non-canonical purine NTP pyrophosphatase"/>
    <property type="match status" value="1"/>
</dbReference>
<dbReference type="FunFam" id="3.90.950.10:FF:000001">
    <property type="entry name" value="dITP/XTP pyrophosphatase"/>
    <property type="match status" value="1"/>
</dbReference>
<dbReference type="GO" id="GO:0009146">
    <property type="term" value="P:purine nucleoside triphosphate catabolic process"/>
    <property type="evidence" value="ECO:0007669"/>
    <property type="project" value="UniProtKB-UniRule"/>
</dbReference>
<dbReference type="Pfam" id="PF01725">
    <property type="entry name" value="Ham1p_like"/>
    <property type="match status" value="1"/>
</dbReference>
<dbReference type="GO" id="GO:0000166">
    <property type="term" value="F:nucleotide binding"/>
    <property type="evidence" value="ECO:0007669"/>
    <property type="project" value="UniProtKB-KW"/>
</dbReference>
<accession>A0A0B5DAG2</accession>
<dbReference type="STRING" id="1223515.B842_10515"/>
<dbReference type="GO" id="GO:0017111">
    <property type="term" value="F:ribonucleoside triphosphate phosphatase activity"/>
    <property type="evidence" value="ECO:0007669"/>
    <property type="project" value="InterPro"/>
</dbReference>
<keyword evidence="13" id="KW-1185">Reference proteome</keyword>
<dbReference type="PANTHER" id="PTHR11067">
    <property type="entry name" value="INOSINE TRIPHOSPHATE PYROPHOSPHATASE/HAM1 PROTEIN"/>
    <property type="match status" value="1"/>
</dbReference>
<dbReference type="EMBL" id="CP005286">
    <property type="protein sequence ID" value="AJE33952.1"/>
    <property type="molecule type" value="Genomic_DNA"/>
</dbReference>
<feature type="active site" description="Proton acceptor" evidence="10">
    <location>
        <position position="72"/>
    </location>
</feature>
<evidence type="ECO:0000313" key="13">
    <source>
        <dbReference type="Proteomes" id="UP000031524"/>
    </source>
</evidence>
<dbReference type="InterPro" id="IPR020922">
    <property type="entry name" value="dITP/XTP_pyrophosphatase"/>
</dbReference>
<comment type="catalytic activity">
    <reaction evidence="8 10">
        <text>dITP + H2O = dIMP + diphosphate + H(+)</text>
        <dbReference type="Rhea" id="RHEA:28342"/>
        <dbReference type="ChEBI" id="CHEBI:15377"/>
        <dbReference type="ChEBI" id="CHEBI:15378"/>
        <dbReference type="ChEBI" id="CHEBI:33019"/>
        <dbReference type="ChEBI" id="CHEBI:61194"/>
        <dbReference type="ChEBI" id="CHEBI:61382"/>
        <dbReference type="EC" id="3.6.1.66"/>
    </reaction>
</comment>
<evidence type="ECO:0000256" key="10">
    <source>
        <dbReference type="HAMAP-Rule" id="MF_01405"/>
    </source>
</evidence>
<keyword evidence="3 10" id="KW-0479">Metal-binding</keyword>
<comment type="caution">
    <text evidence="10">Lacks conserved residue(s) required for the propagation of feature annotation.</text>
</comment>
<evidence type="ECO:0000256" key="8">
    <source>
        <dbReference type="ARBA" id="ARBA00051875"/>
    </source>
</evidence>
<name>A0A0B5DAG2_9CORY</name>
<evidence type="ECO:0000313" key="12">
    <source>
        <dbReference type="EMBL" id="AJE33952.1"/>
    </source>
</evidence>
<keyword evidence="7 10" id="KW-0546">Nucleotide metabolism</keyword>
<dbReference type="CDD" id="cd00515">
    <property type="entry name" value="HAM1"/>
    <property type="match status" value="1"/>
</dbReference>
<dbReference type="AlphaFoldDB" id="A0A0B5DAG2"/>
<feature type="binding site" evidence="10">
    <location>
        <position position="72"/>
    </location>
    <ligand>
        <name>Mg(2+)</name>
        <dbReference type="ChEBI" id="CHEBI:18420"/>
    </ligand>
</feature>
<dbReference type="GO" id="GO:0009117">
    <property type="term" value="P:nucleotide metabolic process"/>
    <property type="evidence" value="ECO:0007669"/>
    <property type="project" value="UniProtKB-KW"/>
</dbReference>
<dbReference type="RefSeq" id="WP_040086613.1">
    <property type="nucleotide sequence ID" value="NZ_BCSU01000005.1"/>
</dbReference>
<proteinExistence type="inferred from homology"/>
<dbReference type="OrthoDB" id="9807456at2"/>
<keyword evidence="6 10" id="KW-0460">Magnesium</keyword>
<evidence type="ECO:0000256" key="7">
    <source>
        <dbReference type="ARBA" id="ARBA00023080"/>
    </source>
</evidence>
<dbReference type="KEGG" id="chm:B842_10515"/>
<dbReference type="GO" id="GO:0035870">
    <property type="term" value="F:dITP diphosphatase activity"/>
    <property type="evidence" value="ECO:0007669"/>
    <property type="project" value="UniProtKB-UniRule"/>
</dbReference>
<gene>
    <name evidence="12" type="ORF">B842_10515</name>
</gene>
<dbReference type="GO" id="GO:0036222">
    <property type="term" value="F:XTP diphosphatase activity"/>
    <property type="evidence" value="ECO:0007669"/>
    <property type="project" value="UniProtKB-UniRule"/>
</dbReference>
<dbReference type="GO" id="GO:0036220">
    <property type="term" value="F:ITP diphosphatase activity"/>
    <property type="evidence" value="ECO:0007669"/>
    <property type="project" value="UniProtKB-UniRule"/>
</dbReference>
<dbReference type="InterPro" id="IPR029001">
    <property type="entry name" value="ITPase-like_fam"/>
</dbReference>
<evidence type="ECO:0000256" key="9">
    <source>
        <dbReference type="ARBA" id="ARBA00052017"/>
    </source>
</evidence>
<comment type="cofactor">
    <cofactor evidence="10">
        <name>Mg(2+)</name>
        <dbReference type="ChEBI" id="CHEBI:18420"/>
    </cofactor>
    <text evidence="10">Binds 1 Mg(2+) ion per subunit.</text>
</comment>
<evidence type="ECO:0000256" key="3">
    <source>
        <dbReference type="ARBA" id="ARBA00022723"/>
    </source>
</evidence>
<feature type="binding site" evidence="10">
    <location>
        <position position="181"/>
    </location>
    <ligand>
        <name>substrate</name>
    </ligand>
</feature>
<dbReference type="HAMAP" id="MF_01405">
    <property type="entry name" value="Non_canon_purine_NTPase"/>
    <property type="match status" value="1"/>
</dbReference>
<reference evidence="12 13" key="1">
    <citation type="submission" date="2013-04" db="EMBL/GenBank/DDBJ databases">
        <title>Complete genome sequence of Corynebacterium humireducens DSM 45392(T), isolated from a wastewater-fed microbial fuel cell.</title>
        <authorList>
            <person name="Ruckert C."/>
            <person name="Albersmeier A."/>
            <person name="Kalinowski J."/>
        </authorList>
    </citation>
    <scope>NUCLEOTIDE SEQUENCE [LARGE SCALE GENOMIC DNA]</scope>
    <source>
        <strain evidence="13">MFC-5</strain>
    </source>
</reference>
<evidence type="ECO:0000256" key="6">
    <source>
        <dbReference type="ARBA" id="ARBA00022842"/>
    </source>
</evidence>
<comment type="similarity">
    <text evidence="1 10 11">Belongs to the HAM1 NTPase family.</text>
</comment>
<feature type="binding site" evidence="10">
    <location>
        <begin position="186"/>
        <end position="187"/>
    </location>
    <ligand>
        <name>substrate</name>
    </ligand>
</feature>
<dbReference type="PANTHER" id="PTHR11067:SF9">
    <property type="entry name" value="INOSINE TRIPHOSPHATE PYROPHOSPHATASE"/>
    <property type="match status" value="1"/>
</dbReference>
<evidence type="ECO:0000256" key="1">
    <source>
        <dbReference type="ARBA" id="ARBA00008023"/>
    </source>
</evidence>
<dbReference type="GO" id="GO:0005829">
    <property type="term" value="C:cytosol"/>
    <property type="evidence" value="ECO:0007669"/>
    <property type="project" value="TreeGrafter"/>
</dbReference>
<dbReference type="InterPro" id="IPR002637">
    <property type="entry name" value="RdgB/HAM1"/>
</dbReference>
<dbReference type="EC" id="3.6.1.66" evidence="10"/>
<comment type="subunit">
    <text evidence="2 10">Homodimer.</text>
</comment>
<keyword evidence="5 10" id="KW-0378">Hydrolase</keyword>
<evidence type="ECO:0000256" key="2">
    <source>
        <dbReference type="ARBA" id="ARBA00011738"/>
    </source>
</evidence>
<evidence type="ECO:0000256" key="11">
    <source>
        <dbReference type="RuleBase" id="RU003781"/>
    </source>
</evidence>
<evidence type="ECO:0000256" key="5">
    <source>
        <dbReference type="ARBA" id="ARBA00022801"/>
    </source>
</evidence>
<feature type="binding site" evidence="10">
    <location>
        <position position="73"/>
    </location>
    <ligand>
        <name>substrate</name>
    </ligand>
</feature>
<dbReference type="Gene3D" id="3.90.950.10">
    <property type="match status" value="1"/>
</dbReference>
<comment type="function">
    <text evidence="10">Pyrophosphatase that catalyzes the hydrolysis of nucleoside triphosphates to their monophosphate derivatives, with a high preference for the non-canonical purine nucleotides XTP (xanthosine triphosphate), dITP (deoxyinosine triphosphate) and ITP. Seems to function as a house-cleaning enzyme that removes non-canonical purine nucleotides from the nucleotide pool, thus preventing their incorporation into DNA/RNA and avoiding chromosomal lesions.</text>
</comment>
<organism evidence="12 13">
    <name type="scientific">Corynebacterium humireducens NBRC 106098 = DSM 45392</name>
    <dbReference type="NCBI Taxonomy" id="1223515"/>
    <lineage>
        <taxon>Bacteria</taxon>
        <taxon>Bacillati</taxon>
        <taxon>Actinomycetota</taxon>
        <taxon>Actinomycetes</taxon>
        <taxon>Mycobacteriales</taxon>
        <taxon>Corynebacteriaceae</taxon>
        <taxon>Corynebacterium</taxon>
    </lineage>
</organism>
<feature type="binding site" evidence="10">
    <location>
        <begin position="7"/>
        <end position="12"/>
    </location>
    <ligand>
        <name>substrate</name>
    </ligand>
</feature>
<dbReference type="Proteomes" id="UP000031524">
    <property type="component" value="Chromosome"/>
</dbReference>
<sequence length="214" mass="22412">MQLLVASNNAKKLAELERILRAADVQGVEVIPLSQAPAYEEPVEDGRTFADNALIKARAGARETGLVCIADDSGLAVEELNGMPGVLSARWAGRHGDDDANNALLLGQMAHVPDGRRACAFVSVCALVTPDGAEHVAEGRWEGTLLREPVGENGFGYDPLFLPADAVAAGRSSAQLTPEEKNALSHRGKALAQLVEVIRGLTSDPSAEGPGTVD</sequence>
<dbReference type="GO" id="GO:0046872">
    <property type="term" value="F:metal ion binding"/>
    <property type="evidence" value="ECO:0007669"/>
    <property type="project" value="UniProtKB-KW"/>
</dbReference>
<dbReference type="HOGENOM" id="CLU_082080_0_1_11"/>
<keyword evidence="4 10" id="KW-0547">Nucleotide-binding</keyword>
<comment type="catalytic activity">
    <reaction evidence="9 10">
        <text>XTP + H2O = XMP + diphosphate + H(+)</text>
        <dbReference type="Rhea" id="RHEA:28610"/>
        <dbReference type="ChEBI" id="CHEBI:15377"/>
        <dbReference type="ChEBI" id="CHEBI:15378"/>
        <dbReference type="ChEBI" id="CHEBI:33019"/>
        <dbReference type="ChEBI" id="CHEBI:57464"/>
        <dbReference type="ChEBI" id="CHEBI:61314"/>
        <dbReference type="EC" id="3.6.1.66"/>
    </reaction>
</comment>
<protein>
    <recommendedName>
        <fullName evidence="10">dITP/XTP pyrophosphatase</fullName>
        <ecNumber evidence="10">3.6.1.66</ecNumber>
    </recommendedName>
    <alternativeName>
        <fullName evidence="10">Non-canonical purine NTP pyrophosphatase</fullName>
    </alternativeName>
    <alternativeName>
        <fullName evidence="10">Non-standard purine NTP pyrophosphatase</fullName>
    </alternativeName>
    <alternativeName>
        <fullName evidence="10">Nucleoside-triphosphate diphosphatase</fullName>
    </alternativeName>
    <alternativeName>
        <fullName evidence="10">Nucleoside-triphosphate pyrophosphatase</fullName>
        <shortName evidence="10">NTPase</shortName>
    </alternativeName>
</protein>
<feature type="binding site" evidence="10">
    <location>
        <begin position="155"/>
        <end position="158"/>
    </location>
    <ligand>
        <name>substrate</name>
    </ligand>
</feature>
<comment type="catalytic activity">
    <reaction evidence="10">
        <text>ITP + H2O = IMP + diphosphate + H(+)</text>
        <dbReference type="Rhea" id="RHEA:29399"/>
        <dbReference type="ChEBI" id="CHEBI:15377"/>
        <dbReference type="ChEBI" id="CHEBI:15378"/>
        <dbReference type="ChEBI" id="CHEBI:33019"/>
        <dbReference type="ChEBI" id="CHEBI:58053"/>
        <dbReference type="ChEBI" id="CHEBI:61402"/>
        <dbReference type="EC" id="3.6.1.66"/>
    </reaction>
</comment>